<dbReference type="Gene3D" id="3.10.129.10">
    <property type="entry name" value="Hotdog Thioesterase"/>
    <property type="match status" value="1"/>
</dbReference>
<evidence type="ECO:0000313" key="3">
    <source>
        <dbReference type="Proteomes" id="UP000694864"/>
    </source>
</evidence>
<gene>
    <name evidence="4" type="primary">LOC104745946</name>
</gene>
<evidence type="ECO:0000256" key="1">
    <source>
        <dbReference type="ARBA" id="ARBA00008324"/>
    </source>
</evidence>
<dbReference type="Pfam" id="PF03061">
    <property type="entry name" value="4HBT"/>
    <property type="match status" value="1"/>
</dbReference>
<dbReference type="SUPFAM" id="SSF54637">
    <property type="entry name" value="Thioesterase/thiol ester dehydrase-isomerase"/>
    <property type="match status" value="1"/>
</dbReference>
<dbReference type="PANTHER" id="PTHR21660:SF53">
    <property type="entry name" value="THIOESTERASE DOMAIN-CONTAINING PROTEIN"/>
    <property type="match status" value="1"/>
</dbReference>
<sequence length="159" mass="16880">MEDSTVLKTTSSYLEEIAQGTGKSEFEGLILQDLELIHVGKGVLRCKLLVTDRVAGEDGAWHAGVMTAVMDSIGAAAVYSTGNGLHSSLDLNSSFYSTAKIQETVEIEARVNGSNGGLKSAVIEIRRETSGEIIATGRLWMSPLSVKVIPNVSALLSKL</sequence>
<dbReference type="GeneID" id="104745946"/>
<name>A0ABM0W4N5_CAMSA</name>
<comment type="similarity">
    <text evidence="1">Belongs to the thioesterase PaaI family.</text>
</comment>
<dbReference type="CDD" id="cd03443">
    <property type="entry name" value="PaaI_thioesterase"/>
    <property type="match status" value="1"/>
</dbReference>
<feature type="domain" description="Thioesterase" evidence="2">
    <location>
        <begin position="59"/>
        <end position="129"/>
    </location>
</feature>
<organism evidence="3 4">
    <name type="scientific">Camelina sativa</name>
    <name type="common">False flax</name>
    <name type="synonym">Myagrum sativum</name>
    <dbReference type="NCBI Taxonomy" id="90675"/>
    <lineage>
        <taxon>Eukaryota</taxon>
        <taxon>Viridiplantae</taxon>
        <taxon>Streptophyta</taxon>
        <taxon>Embryophyta</taxon>
        <taxon>Tracheophyta</taxon>
        <taxon>Spermatophyta</taxon>
        <taxon>Magnoliopsida</taxon>
        <taxon>eudicotyledons</taxon>
        <taxon>Gunneridae</taxon>
        <taxon>Pentapetalae</taxon>
        <taxon>rosids</taxon>
        <taxon>malvids</taxon>
        <taxon>Brassicales</taxon>
        <taxon>Brassicaceae</taxon>
        <taxon>Camelineae</taxon>
        <taxon>Camelina</taxon>
    </lineage>
</organism>
<keyword evidence="3" id="KW-1185">Reference proteome</keyword>
<protein>
    <submittedName>
        <fullName evidence="4">Uncharacterized protein LOC104745946</fullName>
    </submittedName>
</protein>
<dbReference type="InterPro" id="IPR006683">
    <property type="entry name" value="Thioestr_dom"/>
</dbReference>
<reference evidence="4" key="2">
    <citation type="submission" date="2025-08" db="UniProtKB">
        <authorList>
            <consortium name="RefSeq"/>
        </authorList>
    </citation>
    <scope>IDENTIFICATION</scope>
    <source>
        <tissue evidence="4">Leaf</tissue>
    </source>
</reference>
<dbReference type="PANTHER" id="PTHR21660">
    <property type="entry name" value="THIOESTERASE SUPERFAMILY MEMBER-RELATED"/>
    <property type="match status" value="1"/>
</dbReference>
<evidence type="ECO:0000313" key="4">
    <source>
        <dbReference type="RefSeq" id="XP_010465630.1"/>
    </source>
</evidence>
<evidence type="ECO:0000259" key="2">
    <source>
        <dbReference type="Pfam" id="PF03061"/>
    </source>
</evidence>
<accession>A0ABM0W4N5</accession>
<dbReference type="RefSeq" id="XP_010465630.1">
    <property type="nucleotide sequence ID" value="XM_010467328.2"/>
</dbReference>
<reference evidence="3" key="1">
    <citation type="journal article" date="2014" name="Nat. Commun.">
        <title>The emerging biofuel crop Camelina sativa retains a highly undifferentiated hexaploid genome structure.</title>
        <authorList>
            <person name="Kagale S."/>
            <person name="Koh C."/>
            <person name="Nixon J."/>
            <person name="Bollina V."/>
            <person name="Clarke W.E."/>
            <person name="Tuteja R."/>
            <person name="Spillane C."/>
            <person name="Robinson S.J."/>
            <person name="Links M.G."/>
            <person name="Clarke C."/>
            <person name="Higgins E.E."/>
            <person name="Huebert T."/>
            <person name="Sharpe A.G."/>
            <person name="Parkin I.A."/>
        </authorList>
    </citation>
    <scope>NUCLEOTIDE SEQUENCE [LARGE SCALE GENOMIC DNA]</scope>
    <source>
        <strain evidence="3">cv. DH55</strain>
    </source>
</reference>
<proteinExistence type="inferred from homology"/>
<dbReference type="InterPro" id="IPR039298">
    <property type="entry name" value="ACOT13"/>
</dbReference>
<dbReference type="InterPro" id="IPR029069">
    <property type="entry name" value="HotDog_dom_sf"/>
</dbReference>
<dbReference type="Proteomes" id="UP000694864">
    <property type="component" value="Chromosome 15"/>
</dbReference>